<evidence type="ECO:0000313" key="2">
    <source>
        <dbReference type="Proteomes" id="UP000020467"/>
    </source>
</evidence>
<dbReference type="HOGENOM" id="CLU_587933_0_0_1"/>
<dbReference type="PANTHER" id="PTHR40619">
    <property type="entry name" value="FUNGAL STAND N-TERMINAL GOODBYE DOMAIN-CONTAINING PROTEIN"/>
    <property type="match status" value="1"/>
</dbReference>
<protein>
    <recommendedName>
        <fullName evidence="3">Fungal STAND N-terminal Goodbye domain-containing protein</fullName>
    </recommendedName>
</protein>
<evidence type="ECO:0008006" key="3">
    <source>
        <dbReference type="Google" id="ProtNLM"/>
    </source>
</evidence>
<evidence type="ECO:0000313" key="1">
    <source>
        <dbReference type="EMBL" id="EXF84916.1"/>
    </source>
</evidence>
<dbReference type="PANTHER" id="PTHR40619:SF3">
    <property type="entry name" value="FUNGAL STAND N-TERMINAL GOODBYE DOMAIN-CONTAINING PROTEIN"/>
    <property type="match status" value="1"/>
</dbReference>
<organism evidence="1 2">
    <name type="scientific">Colletotrichum fioriniae PJ7</name>
    <dbReference type="NCBI Taxonomy" id="1445577"/>
    <lineage>
        <taxon>Eukaryota</taxon>
        <taxon>Fungi</taxon>
        <taxon>Dikarya</taxon>
        <taxon>Ascomycota</taxon>
        <taxon>Pezizomycotina</taxon>
        <taxon>Sordariomycetes</taxon>
        <taxon>Hypocreomycetidae</taxon>
        <taxon>Glomerellales</taxon>
        <taxon>Glomerellaceae</taxon>
        <taxon>Colletotrichum</taxon>
        <taxon>Colletotrichum acutatum species complex</taxon>
    </lineage>
</organism>
<dbReference type="Proteomes" id="UP000020467">
    <property type="component" value="Unassembled WGS sequence"/>
</dbReference>
<dbReference type="AlphaFoldDB" id="A0A010RWI9"/>
<reference evidence="1 2" key="1">
    <citation type="submission" date="2014-02" db="EMBL/GenBank/DDBJ databases">
        <title>The genome sequence of Colletotrichum fioriniae PJ7.</title>
        <authorList>
            <person name="Baroncelli R."/>
            <person name="Thon M.R."/>
        </authorList>
    </citation>
    <scope>NUCLEOTIDE SEQUENCE [LARGE SCALE GENOMIC DNA]</scope>
    <source>
        <strain evidence="1 2">PJ7</strain>
    </source>
</reference>
<sequence>MTDYVGTFIKTRAGEIDPGWRESARDRFIERKRLEQASVEAHLQTKSFRSLIHKFKTRTKCKELAAFDIEKDFKWEHVRIMALQAIEREDAKTEMSNGWLPAAGRTFQRNASNLEILVKLLPSGDFTGILCGALTLIFCAAKHIDEVRSKIISCLASLPGIMEETEEYVQIYHDDPKVLRAAEDLYLGILDGVESMLRWIDKGFKALMKPSTSGNSVTEVAIKEKIEGNVDRFRDVVQRSLHRNVNKPRKALTEQLKGDLKQSNWVQETPQAAQMLRTSFATLDQIRASINCDPQIPQRDMVTAMVDTDKVCSPEAIEDARLALRDRRFTFWLQSSSSQILLINGRMKLTPEQEAASPLTMISCTLAQAVSRESGRSLPLVYLCGQHNSPNDPYSGVNGVLRCWSSVIAESLSPLDVDLSAINLSFVDGIRAQQLEALCMLFQLLLVSARGKVVFVILDGVSWLEVSRHVQGLGLVITFLRNLVASLNQQQSPRNPDAVIVKVLITDPTTSDYTRQLLPKNCILEMDDVR</sequence>
<dbReference type="OrthoDB" id="5419927at2759"/>
<dbReference type="EMBL" id="JARH01000134">
    <property type="protein sequence ID" value="EXF84916.1"/>
    <property type="molecule type" value="Genomic_DNA"/>
</dbReference>
<comment type="caution">
    <text evidence="1">The sequence shown here is derived from an EMBL/GenBank/DDBJ whole genome shotgun (WGS) entry which is preliminary data.</text>
</comment>
<dbReference type="KEGG" id="cfj:CFIO01_02129"/>
<name>A0A010RWI9_9PEZI</name>
<proteinExistence type="predicted"/>
<accession>A0A010RWI9</accession>
<keyword evidence="2" id="KW-1185">Reference proteome</keyword>
<gene>
    <name evidence="1" type="ORF">CFIO01_02129</name>
</gene>
<dbReference type="eggNOG" id="ENOG502SHRF">
    <property type="taxonomic scope" value="Eukaryota"/>
</dbReference>